<keyword evidence="2" id="KW-1185">Reference proteome</keyword>
<evidence type="ECO:0000313" key="2">
    <source>
        <dbReference type="Proteomes" id="UP000215086"/>
    </source>
</evidence>
<accession>A0A286REH1</accession>
<proteinExistence type="predicted"/>
<name>A0A286REH1_9BACT</name>
<reference evidence="1 2" key="1">
    <citation type="journal article" name="Front. Microbiol.">
        <title>Sugar Metabolism of the First Thermophilic Planctomycete Thermogutta terrifontis: Comparative Genomic and Transcriptomic Approaches.</title>
        <authorList>
            <person name="Elcheninov A.G."/>
            <person name="Menzel P."/>
            <person name="Gudbergsdottir S.R."/>
            <person name="Slesarev A.I."/>
            <person name="Kadnikov V.V."/>
            <person name="Krogh A."/>
            <person name="Bonch-Osmolovskaya E.A."/>
            <person name="Peng X."/>
            <person name="Kublanov I.V."/>
        </authorList>
    </citation>
    <scope>NUCLEOTIDE SEQUENCE [LARGE SCALE GENOMIC DNA]</scope>
    <source>
        <strain evidence="1 2">R1</strain>
    </source>
</reference>
<dbReference type="KEGG" id="ttf:THTE_1748"/>
<sequence>MDAHECIPAVCRVKHPVTLADAVYHAVTATTPSQLEFR</sequence>
<evidence type="ECO:0000313" key="1">
    <source>
        <dbReference type="EMBL" id="ASV74350.1"/>
    </source>
</evidence>
<protein>
    <submittedName>
        <fullName evidence="1">Uncharacterized protein</fullName>
    </submittedName>
</protein>
<organism evidence="1 2">
    <name type="scientific">Thermogutta terrifontis</name>
    <dbReference type="NCBI Taxonomy" id="1331910"/>
    <lineage>
        <taxon>Bacteria</taxon>
        <taxon>Pseudomonadati</taxon>
        <taxon>Planctomycetota</taxon>
        <taxon>Planctomycetia</taxon>
        <taxon>Pirellulales</taxon>
        <taxon>Thermoguttaceae</taxon>
        <taxon>Thermogutta</taxon>
    </lineage>
</organism>
<dbReference type="Proteomes" id="UP000215086">
    <property type="component" value="Chromosome"/>
</dbReference>
<dbReference type="AlphaFoldDB" id="A0A286REH1"/>
<gene>
    <name evidence="1" type="ORF">THTE_1748</name>
</gene>
<dbReference type="EMBL" id="CP018477">
    <property type="protein sequence ID" value="ASV74350.1"/>
    <property type="molecule type" value="Genomic_DNA"/>
</dbReference>